<evidence type="ECO:0000313" key="9">
    <source>
        <dbReference type="EMBL" id="PZS98384.1"/>
    </source>
</evidence>
<evidence type="ECO:0000313" key="10">
    <source>
        <dbReference type="Proteomes" id="UP000249614"/>
    </source>
</evidence>
<dbReference type="NCBIfam" id="TIGR00675">
    <property type="entry name" value="dcm"/>
    <property type="match status" value="1"/>
</dbReference>
<evidence type="ECO:0000256" key="1">
    <source>
        <dbReference type="ARBA" id="ARBA00011975"/>
    </source>
</evidence>
<comment type="similarity">
    <text evidence="7 8">Belongs to the class I-like SAM-binding methyltransferase superfamily. C5-methyltransferase family.</text>
</comment>
<proteinExistence type="inferred from homology"/>
<evidence type="ECO:0000256" key="2">
    <source>
        <dbReference type="ARBA" id="ARBA00022603"/>
    </source>
</evidence>
<evidence type="ECO:0000256" key="6">
    <source>
        <dbReference type="ARBA" id="ARBA00047422"/>
    </source>
</evidence>
<dbReference type="InterPro" id="IPR031303">
    <property type="entry name" value="C5_meth_CS"/>
</dbReference>
<evidence type="ECO:0000256" key="3">
    <source>
        <dbReference type="ARBA" id="ARBA00022679"/>
    </source>
</evidence>
<name>A0A2W6ITN4_STEMA</name>
<dbReference type="GO" id="GO:0044027">
    <property type="term" value="P:negative regulation of gene expression via chromosomal CpG island methylation"/>
    <property type="evidence" value="ECO:0007669"/>
    <property type="project" value="TreeGrafter"/>
</dbReference>
<gene>
    <name evidence="9" type="ORF">A7X83_19975</name>
</gene>
<feature type="active site" evidence="7">
    <location>
        <position position="130"/>
    </location>
</feature>
<dbReference type="PANTHER" id="PTHR10629">
    <property type="entry name" value="CYTOSINE-SPECIFIC METHYLTRANSFERASE"/>
    <property type="match status" value="1"/>
</dbReference>
<evidence type="ECO:0000256" key="5">
    <source>
        <dbReference type="ARBA" id="ARBA00022747"/>
    </source>
</evidence>
<dbReference type="InterPro" id="IPR029063">
    <property type="entry name" value="SAM-dependent_MTases_sf"/>
</dbReference>
<dbReference type="GO" id="GO:0003677">
    <property type="term" value="F:DNA binding"/>
    <property type="evidence" value="ECO:0007669"/>
    <property type="project" value="TreeGrafter"/>
</dbReference>
<dbReference type="AlphaFoldDB" id="A0A2W6ITN4"/>
<dbReference type="PROSITE" id="PS50007">
    <property type="entry name" value="PIPLC_X_DOMAIN"/>
    <property type="match status" value="1"/>
</dbReference>
<dbReference type="Gene3D" id="3.90.120.10">
    <property type="entry name" value="DNA Methylase, subunit A, domain 2"/>
    <property type="match status" value="1"/>
</dbReference>
<dbReference type="Pfam" id="PF00145">
    <property type="entry name" value="DNA_methylase"/>
    <property type="match status" value="1"/>
</dbReference>
<dbReference type="GO" id="GO:0032259">
    <property type="term" value="P:methylation"/>
    <property type="evidence" value="ECO:0007669"/>
    <property type="project" value="UniProtKB-KW"/>
</dbReference>
<dbReference type="PRINTS" id="PR00105">
    <property type="entry name" value="C5METTRFRASE"/>
</dbReference>
<dbReference type="Gene3D" id="3.40.50.150">
    <property type="entry name" value="Vaccinia Virus protein VP39"/>
    <property type="match status" value="1"/>
</dbReference>
<accession>A0A2W6ITN4</accession>
<dbReference type="EMBL" id="LXXM01000023">
    <property type="protein sequence ID" value="PZS98384.1"/>
    <property type="molecule type" value="Genomic_DNA"/>
</dbReference>
<dbReference type="GO" id="GO:0009307">
    <property type="term" value="P:DNA restriction-modification system"/>
    <property type="evidence" value="ECO:0007669"/>
    <property type="project" value="UniProtKB-KW"/>
</dbReference>
<keyword evidence="3 7" id="KW-0808">Transferase</keyword>
<dbReference type="PROSITE" id="PS00095">
    <property type="entry name" value="C5_MTASE_2"/>
    <property type="match status" value="1"/>
</dbReference>
<evidence type="ECO:0000256" key="8">
    <source>
        <dbReference type="RuleBase" id="RU000416"/>
    </source>
</evidence>
<keyword evidence="4 7" id="KW-0949">S-adenosyl-L-methionine</keyword>
<dbReference type="InterPro" id="IPR050390">
    <property type="entry name" value="C5-Methyltransferase"/>
</dbReference>
<dbReference type="InterPro" id="IPR001525">
    <property type="entry name" value="C5_MeTfrase"/>
</dbReference>
<dbReference type="SUPFAM" id="SSF53335">
    <property type="entry name" value="S-adenosyl-L-methionine-dependent methyltransferases"/>
    <property type="match status" value="1"/>
</dbReference>
<keyword evidence="5" id="KW-0680">Restriction system</keyword>
<reference evidence="9 10" key="1">
    <citation type="submission" date="2016-05" db="EMBL/GenBank/DDBJ databases">
        <authorList>
            <person name="Lavstsen T."/>
            <person name="Jespersen J.S."/>
        </authorList>
    </citation>
    <scope>NUCLEOTIDE SEQUENCE [LARGE SCALE GENOMIC DNA]</scope>
    <source>
        <strain evidence="9 10">SM-5815</strain>
    </source>
</reference>
<keyword evidence="2 7" id="KW-0489">Methyltransferase</keyword>
<sequence>MRIPVVDVFAGPGGLGEGFSAYIAKARPRHQPFKIAISAEMEANAAKTLRLRAFYRQFPPGKAPISYYDYVAGRVSQPWTEKTRYEWLAAGEEARQLQLGVAEDDRVLHDHIRKVATGPDPWILIGGPPCQAYSLVGRARNRGVAGYRAEDDHRHFLYKHYLKIIKDHRPAAFVMENVKGILSSRVGGELMFPKILDDLRAPGGKNGPRYNVIPLVKSSDTDLFDDEDGRKYILRAEELGVPQARHRVVLLGVAEDIKLTRARWMIASNHEVHLDSVIKGLPRLRSGVTDVEVDDWSSEAREILLHAANLTDDIRVSEELRQQALRVSKTDFGSGGRSMPRTAGCNKVPSHLENWFIDPRLGYLLNHEVRQHMWMDLVRYGYASAFTLAHERSPRGSSEFPEAIHPDHANWTTGKFVDRFKVQRWDAPSSTVTSHLQKDGHYFIHPDPTQLRSISVREAARLQTFPDNYFFEGARGAQFRQVGNAVPPWMANQIADVVYSILGH</sequence>
<organism evidence="9 10">
    <name type="scientific">Stenotrophomonas maltophilia</name>
    <name type="common">Pseudomonas maltophilia</name>
    <name type="synonym">Xanthomonas maltophilia</name>
    <dbReference type="NCBI Taxonomy" id="40324"/>
    <lineage>
        <taxon>Bacteria</taxon>
        <taxon>Pseudomonadati</taxon>
        <taxon>Pseudomonadota</taxon>
        <taxon>Gammaproteobacteria</taxon>
        <taxon>Lysobacterales</taxon>
        <taxon>Lysobacteraceae</taxon>
        <taxon>Stenotrophomonas</taxon>
        <taxon>Stenotrophomonas maltophilia group</taxon>
    </lineage>
</organism>
<comment type="caution">
    <text evidence="9">The sequence shown here is derived from an EMBL/GenBank/DDBJ whole genome shotgun (WGS) entry which is preliminary data.</text>
</comment>
<evidence type="ECO:0000256" key="4">
    <source>
        <dbReference type="ARBA" id="ARBA00022691"/>
    </source>
</evidence>
<dbReference type="EC" id="2.1.1.37" evidence="1"/>
<comment type="catalytic activity">
    <reaction evidence="6">
        <text>a 2'-deoxycytidine in DNA + S-adenosyl-L-methionine = a 5-methyl-2'-deoxycytidine in DNA + S-adenosyl-L-homocysteine + H(+)</text>
        <dbReference type="Rhea" id="RHEA:13681"/>
        <dbReference type="Rhea" id="RHEA-COMP:11369"/>
        <dbReference type="Rhea" id="RHEA-COMP:11370"/>
        <dbReference type="ChEBI" id="CHEBI:15378"/>
        <dbReference type="ChEBI" id="CHEBI:57856"/>
        <dbReference type="ChEBI" id="CHEBI:59789"/>
        <dbReference type="ChEBI" id="CHEBI:85452"/>
        <dbReference type="ChEBI" id="CHEBI:85454"/>
        <dbReference type="EC" id="2.1.1.37"/>
    </reaction>
</comment>
<dbReference type="PANTHER" id="PTHR10629:SF52">
    <property type="entry name" value="DNA (CYTOSINE-5)-METHYLTRANSFERASE 1"/>
    <property type="match status" value="1"/>
</dbReference>
<dbReference type="Proteomes" id="UP000249614">
    <property type="component" value="Unassembled WGS sequence"/>
</dbReference>
<protein>
    <recommendedName>
        <fullName evidence="1">DNA (cytosine-5-)-methyltransferase</fullName>
        <ecNumber evidence="1">2.1.1.37</ecNumber>
    </recommendedName>
</protein>
<dbReference type="GO" id="GO:0003886">
    <property type="term" value="F:DNA (cytosine-5-)-methyltransferase activity"/>
    <property type="evidence" value="ECO:0007669"/>
    <property type="project" value="UniProtKB-EC"/>
</dbReference>
<dbReference type="PROSITE" id="PS51679">
    <property type="entry name" value="SAM_MT_C5"/>
    <property type="match status" value="1"/>
</dbReference>
<evidence type="ECO:0000256" key="7">
    <source>
        <dbReference type="PROSITE-ProRule" id="PRU01016"/>
    </source>
</evidence>